<keyword evidence="5" id="KW-0430">Lectin</keyword>
<keyword evidence="4" id="KW-0472">Membrane</keyword>
<organism evidence="8 9">
    <name type="scientific">Pseudorhizobium endolithicum</name>
    <dbReference type="NCBI Taxonomy" id="1191678"/>
    <lineage>
        <taxon>Bacteria</taxon>
        <taxon>Pseudomonadati</taxon>
        <taxon>Pseudomonadota</taxon>
        <taxon>Alphaproteobacteria</taxon>
        <taxon>Hyphomicrobiales</taxon>
        <taxon>Rhizobiaceae</taxon>
        <taxon>Rhizobium/Agrobacterium group</taxon>
        <taxon>Pseudorhizobium</taxon>
    </lineage>
</organism>
<keyword evidence="4" id="KW-1003">Cell membrane</keyword>
<comment type="caution">
    <text evidence="8">The sequence shown here is derived from an EMBL/GenBank/DDBJ whole genome shotgun (WGS) entry which is preliminary data.</text>
</comment>
<evidence type="ECO:0000256" key="2">
    <source>
        <dbReference type="ARBA" id="ARBA00010270"/>
    </source>
</evidence>
<proteinExistence type="inferred from homology"/>
<evidence type="ECO:0000256" key="5">
    <source>
        <dbReference type="ARBA" id="ARBA00022734"/>
    </source>
</evidence>
<keyword evidence="9" id="KW-1185">Reference proteome</keyword>
<evidence type="ECO:0000256" key="7">
    <source>
        <dbReference type="SAM" id="MobiDB-lite"/>
    </source>
</evidence>
<comment type="similarity">
    <text evidence="2">Belongs to the BA14k family.</text>
</comment>
<accession>A0ABN7JEZ6</accession>
<sequence>MKSLVSLVLGVSLAVALFIGAVAAVAWLISEHNPHRFANLDERPLWTNRPVKIDPASQDYERVAAAPVPPVFQAMAVDIPEDQEREMRMASQAQSQEPGIDETTTGAVDASMELAGTPHADWCSQKYRSYRVGDNSYQPYSGPRRQCMSPYMGSMQVTTGPDEPQPEPGFHDVAESGYPSEDPVYAASDAPRGPGSMEADAHLEWCFARYNSYRPQDNTYQPYNGPRRQCTSPFG</sequence>
<gene>
    <name evidence="8" type="ORF">REJC140_00367</name>
</gene>
<comment type="subcellular location">
    <subcellularLocation>
        <location evidence="1">Membrane</location>
        <topology evidence="1">Single-pass membrane protein</topology>
    </subcellularLocation>
</comment>
<name>A0ABN7JEZ6_9HYPH</name>
<evidence type="ECO:0000256" key="3">
    <source>
        <dbReference type="ARBA" id="ARBA00020552"/>
    </source>
</evidence>
<dbReference type="Proteomes" id="UP000606921">
    <property type="component" value="Unassembled WGS sequence"/>
</dbReference>
<evidence type="ECO:0000313" key="9">
    <source>
        <dbReference type="Proteomes" id="UP000606921"/>
    </source>
</evidence>
<dbReference type="EMBL" id="CABFWF030000001">
    <property type="protein sequence ID" value="CAD7023908.1"/>
    <property type="molecule type" value="Genomic_DNA"/>
</dbReference>
<feature type="region of interest" description="Disordered" evidence="7">
    <location>
        <begin position="158"/>
        <end position="180"/>
    </location>
</feature>
<evidence type="ECO:0000256" key="4">
    <source>
        <dbReference type="ARBA" id="ARBA00022475"/>
    </source>
</evidence>
<reference evidence="8 9" key="1">
    <citation type="submission" date="2020-11" db="EMBL/GenBank/DDBJ databases">
        <authorList>
            <person name="Lassalle F."/>
        </authorList>
    </citation>
    <scope>NUCLEOTIDE SEQUENCE [LARGE SCALE GENOMIC DNA]</scope>
    <source>
        <strain evidence="8 9">JC140</strain>
    </source>
</reference>
<dbReference type="Pfam" id="PF07886">
    <property type="entry name" value="BA14K"/>
    <property type="match status" value="2"/>
</dbReference>
<comment type="function">
    <text evidence="6">Has immunoglobulin-binding and hemagglutination properties, and can bind to mannose. Essential for virulence. May be involved in LPS biosynthesis or polysaccharide transport.</text>
</comment>
<evidence type="ECO:0000256" key="1">
    <source>
        <dbReference type="ARBA" id="ARBA00004167"/>
    </source>
</evidence>
<dbReference type="InterPro" id="IPR012413">
    <property type="entry name" value="BA14K"/>
</dbReference>
<evidence type="ECO:0000313" key="8">
    <source>
        <dbReference type="EMBL" id="CAD7023908.1"/>
    </source>
</evidence>
<dbReference type="RefSeq" id="WP_185927872.1">
    <property type="nucleotide sequence ID" value="NZ_CABFWF030000001.1"/>
</dbReference>
<evidence type="ECO:0000256" key="6">
    <source>
        <dbReference type="ARBA" id="ARBA00025321"/>
    </source>
</evidence>
<protein>
    <recommendedName>
        <fullName evidence="3">Lectin-like protein BA14k</fullName>
    </recommendedName>
</protein>